<name>A0A941W557_9BACT</name>
<keyword evidence="2" id="KW-0808">Transferase</keyword>
<accession>A0A941W557</accession>
<evidence type="ECO:0000313" key="2">
    <source>
        <dbReference type="EMBL" id="MBS1258701.1"/>
    </source>
</evidence>
<feature type="domain" description="Methyltransferase type 11" evidence="1">
    <location>
        <begin position="14"/>
        <end position="105"/>
    </location>
</feature>
<dbReference type="Gene3D" id="3.40.50.150">
    <property type="entry name" value="Vaccinia Virus protein VP39"/>
    <property type="match status" value="1"/>
</dbReference>
<dbReference type="CDD" id="cd02440">
    <property type="entry name" value="AdoMet_MTases"/>
    <property type="match status" value="1"/>
</dbReference>
<dbReference type="EMBL" id="JAANXD010000073">
    <property type="protein sequence ID" value="MBS1258701.1"/>
    <property type="molecule type" value="Genomic_DNA"/>
</dbReference>
<dbReference type="PANTHER" id="PTHR42912:SF93">
    <property type="entry name" value="N6-ADENOSINE-METHYLTRANSFERASE TMT1A"/>
    <property type="match status" value="1"/>
</dbReference>
<evidence type="ECO:0000259" key="1">
    <source>
        <dbReference type="Pfam" id="PF08241"/>
    </source>
</evidence>
<dbReference type="GO" id="GO:0032259">
    <property type="term" value="P:methylation"/>
    <property type="evidence" value="ECO:0007669"/>
    <property type="project" value="UniProtKB-KW"/>
</dbReference>
<dbReference type="AlphaFoldDB" id="A0A941W557"/>
<dbReference type="Proteomes" id="UP000722750">
    <property type="component" value="Unassembled WGS sequence"/>
</dbReference>
<proteinExistence type="predicted"/>
<comment type="caution">
    <text evidence="2">The sequence shown here is derived from an EMBL/GenBank/DDBJ whole genome shotgun (WGS) entry which is preliminary data.</text>
</comment>
<reference evidence="2" key="1">
    <citation type="journal article" date="2021" name="ISME J.">
        <title>Fine-scale metabolic discontinuity in a stratified prokaryote microbiome of a Red Sea deep halocline.</title>
        <authorList>
            <person name="Michoud G."/>
            <person name="Ngugi D.K."/>
            <person name="Barozzi A."/>
            <person name="Merlino G."/>
            <person name="Calleja M.L."/>
            <person name="Delgado-Huertas A."/>
            <person name="Moran X.A.G."/>
            <person name="Daffonchio D."/>
        </authorList>
    </citation>
    <scope>NUCLEOTIDE SEQUENCE</scope>
    <source>
        <strain evidence="2">SuakinDeep_MAG55_1</strain>
    </source>
</reference>
<gene>
    <name evidence="2" type="ORF">MAG551_01763</name>
</gene>
<dbReference type="InterPro" id="IPR029063">
    <property type="entry name" value="SAM-dependent_MTases_sf"/>
</dbReference>
<organism evidence="2 3">
    <name type="scientific">Candidatus Scalindua arabica</name>
    <dbReference type="NCBI Taxonomy" id="1127984"/>
    <lineage>
        <taxon>Bacteria</taxon>
        <taxon>Pseudomonadati</taxon>
        <taxon>Planctomycetota</taxon>
        <taxon>Candidatus Brocadiia</taxon>
        <taxon>Candidatus Brocadiales</taxon>
        <taxon>Candidatus Scalinduaceae</taxon>
        <taxon>Candidatus Scalindua</taxon>
    </lineage>
</organism>
<dbReference type="InterPro" id="IPR013216">
    <property type="entry name" value="Methyltransf_11"/>
</dbReference>
<dbReference type="InterPro" id="IPR050508">
    <property type="entry name" value="Methyltransf_Superfamily"/>
</dbReference>
<dbReference type="PANTHER" id="PTHR42912">
    <property type="entry name" value="METHYLTRANSFERASE"/>
    <property type="match status" value="1"/>
</dbReference>
<keyword evidence="2" id="KW-0489">Methyltransferase</keyword>
<dbReference type="GO" id="GO:0008757">
    <property type="term" value="F:S-adenosylmethionine-dependent methyltransferase activity"/>
    <property type="evidence" value="ECO:0007669"/>
    <property type="project" value="InterPro"/>
</dbReference>
<dbReference type="Pfam" id="PF08241">
    <property type="entry name" value="Methyltransf_11"/>
    <property type="match status" value="1"/>
</dbReference>
<protein>
    <submittedName>
        <fullName evidence="2">2-methoxy-6-polyprenyl-1,4-benzoquinol methylase, mitochondrial</fullName>
    </submittedName>
</protein>
<evidence type="ECO:0000313" key="3">
    <source>
        <dbReference type="Proteomes" id="UP000722750"/>
    </source>
</evidence>
<dbReference type="SUPFAM" id="SSF53335">
    <property type="entry name" value="S-adenosyl-L-methionine-dependent methyltransferases"/>
    <property type="match status" value="1"/>
</dbReference>
<sequence length="162" mass="18203">MFSGLSYSEGKLVLDIGCGNGRYGGTNYTESEYSYVNYNCRYIGIDPLLGENRNVPFVQSVAEYLPFKSKIFDTVIMVTSMDHFMDLDMALSECKRVLKPGGIFATATGVYEDPNHTDPSHVYHLTRQSAFDATAKHFEVTQINFFEGSGCNSFFIRGVRRV</sequence>